<dbReference type="Proteomes" id="UP001159427">
    <property type="component" value="Unassembled WGS sequence"/>
</dbReference>
<name>A0ABN8MQ49_9CNID</name>
<feature type="domain" description="4Fe-4S ferredoxin-type" evidence="3">
    <location>
        <begin position="236"/>
        <end position="268"/>
    </location>
</feature>
<dbReference type="PROSITE" id="PS50103">
    <property type="entry name" value="ZF_C3H1"/>
    <property type="match status" value="1"/>
</dbReference>
<feature type="domain" description="C3H1-type" evidence="2">
    <location>
        <begin position="219"/>
        <end position="247"/>
    </location>
</feature>
<evidence type="ECO:0000313" key="4">
    <source>
        <dbReference type="EMBL" id="CAH3033380.1"/>
    </source>
</evidence>
<keyword evidence="1" id="KW-0479">Metal-binding</keyword>
<reference evidence="4 5" key="1">
    <citation type="submission" date="2022-05" db="EMBL/GenBank/DDBJ databases">
        <authorList>
            <consortium name="Genoscope - CEA"/>
            <person name="William W."/>
        </authorList>
    </citation>
    <scope>NUCLEOTIDE SEQUENCE [LARGE SCALE GENOMIC DNA]</scope>
</reference>
<keyword evidence="5" id="KW-1185">Reference proteome</keyword>
<protein>
    <recommendedName>
        <fullName evidence="6">C3H1-type domain-containing protein</fullName>
    </recommendedName>
</protein>
<feature type="zinc finger region" description="C3H1-type" evidence="1">
    <location>
        <begin position="219"/>
        <end position="247"/>
    </location>
</feature>
<dbReference type="InterPro" id="IPR017896">
    <property type="entry name" value="4Fe4S_Fe-S-bd"/>
</dbReference>
<keyword evidence="1" id="KW-0862">Zinc</keyword>
<evidence type="ECO:0000313" key="5">
    <source>
        <dbReference type="Proteomes" id="UP001159427"/>
    </source>
</evidence>
<feature type="non-terminal residue" evidence="4">
    <location>
        <position position="281"/>
    </location>
</feature>
<dbReference type="EMBL" id="CALNXI010000690">
    <property type="protein sequence ID" value="CAH3033380.1"/>
    <property type="molecule type" value="Genomic_DNA"/>
</dbReference>
<organism evidence="4 5">
    <name type="scientific">Porites evermanni</name>
    <dbReference type="NCBI Taxonomy" id="104178"/>
    <lineage>
        <taxon>Eukaryota</taxon>
        <taxon>Metazoa</taxon>
        <taxon>Cnidaria</taxon>
        <taxon>Anthozoa</taxon>
        <taxon>Hexacorallia</taxon>
        <taxon>Scleractinia</taxon>
        <taxon>Fungiina</taxon>
        <taxon>Poritidae</taxon>
        <taxon>Porites</taxon>
    </lineage>
</organism>
<gene>
    <name evidence="4" type="ORF">PEVE_00039299</name>
</gene>
<dbReference type="PANTHER" id="PTHR35558">
    <property type="entry name" value="SGNH_HYDRO DOMAIN-CONTAINING PROTEIN"/>
    <property type="match status" value="1"/>
</dbReference>
<evidence type="ECO:0000256" key="1">
    <source>
        <dbReference type="PROSITE-ProRule" id="PRU00723"/>
    </source>
</evidence>
<accession>A0ABN8MQ49</accession>
<evidence type="ECO:0000259" key="2">
    <source>
        <dbReference type="PROSITE" id="PS50103"/>
    </source>
</evidence>
<dbReference type="PANTHER" id="PTHR35558:SF1">
    <property type="entry name" value="ENDONUCLEASE_EXONUCLEASE_PHOSPHATASE DOMAIN-CONTAINING PROTEIN"/>
    <property type="match status" value="1"/>
</dbReference>
<sequence length="281" mass="30435">HSSLAQVSSSQGSPALVVPSFVRPFAPPNPSLVSSSAITASPVAVFPSVPAPILHQPFVVGLGFSPIPAKLVGQILAGKFVELSDLLSSNIVLSEPEPQLLFNGPLVLTSTPKKAKRCIEDIATWMEAFSVYSLVLTSHFPHRWRDLSQYKLLILSTYQQFSNQVWLAYNRAFREHVAATNLTVWSYMNVQLFNFHAVGTSARGRGEFANESAEPAGVTSSQIVCKSWNRGRCSAPYAQCRFSHRCSSCSGSHCASACPSVASTTSKEIPKRRSPSPASPR</sequence>
<feature type="non-terminal residue" evidence="4">
    <location>
        <position position="1"/>
    </location>
</feature>
<evidence type="ECO:0000259" key="3">
    <source>
        <dbReference type="PROSITE" id="PS51379"/>
    </source>
</evidence>
<evidence type="ECO:0008006" key="6">
    <source>
        <dbReference type="Google" id="ProtNLM"/>
    </source>
</evidence>
<dbReference type="PROSITE" id="PS51379">
    <property type="entry name" value="4FE4S_FER_2"/>
    <property type="match status" value="1"/>
</dbReference>
<proteinExistence type="predicted"/>
<comment type="caution">
    <text evidence="4">The sequence shown here is derived from an EMBL/GenBank/DDBJ whole genome shotgun (WGS) entry which is preliminary data.</text>
</comment>
<keyword evidence="1" id="KW-0863">Zinc-finger</keyword>
<dbReference type="InterPro" id="IPR000571">
    <property type="entry name" value="Znf_CCCH"/>
</dbReference>